<reference evidence="2 3" key="1">
    <citation type="submission" date="2018-06" db="EMBL/GenBank/DDBJ databases">
        <title>Complete genome of Desulfovibrio indonesiensis P37SLT.</title>
        <authorList>
            <person name="Crispim J.S."/>
            <person name="Vidigal P.M.P."/>
            <person name="Silva L.C.F."/>
            <person name="Laguardia C.N."/>
            <person name="Araujo L.C."/>
            <person name="Dias R.S."/>
            <person name="Sousa M.P."/>
            <person name="Paula S.O."/>
            <person name="Silva C."/>
        </authorList>
    </citation>
    <scope>NUCLEOTIDE SEQUENCE [LARGE SCALE GENOMIC DNA]</scope>
    <source>
        <strain evidence="2 3">P37SLT</strain>
    </source>
</reference>
<dbReference type="AlphaFoldDB" id="A0A7M3MIB9"/>
<gene>
    <name evidence="2" type="ORF">DPQ33_05525</name>
</gene>
<keyword evidence="1" id="KW-0472">Membrane</keyword>
<dbReference type="Pfam" id="PF19588">
    <property type="entry name" value="SxtJ"/>
    <property type="match status" value="1"/>
</dbReference>
<feature type="transmembrane region" description="Helical" evidence="1">
    <location>
        <begin position="77"/>
        <end position="97"/>
    </location>
</feature>
<dbReference type="RefSeq" id="WP_144302193.1">
    <property type="nucleotide sequence ID" value="NZ_QMIE01000003.1"/>
</dbReference>
<organism evidence="2 3">
    <name type="scientific">Oceanidesulfovibrio indonesiensis</name>
    <dbReference type="NCBI Taxonomy" id="54767"/>
    <lineage>
        <taxon>Bacteria</taxon>
        <taxon>Pseudomonadati</taxon>
        <taxon>Thermodesulfobacteriota</taxon>
        <taxon>Desulfovibrionia</taxon>
        <taxon>Desulfovibrionales</taxon>
        <taxon>Desulfovibrionaceae</taxon>
        <taxon>Oceanidesulfovibrio</taxon>
    </lineage>
</organism>
<proteinExistence type="predicted"/>
<feature type="transmembrane region" description="Helical" evidence="1">
    <location>
        <begin position="39"/>
        <end position="65"/>
    </location>
</feature>
<feature type="transmembrane region" description="Helical" evidence="1">
    <location>
        <begin position="14"/>
        <end position="33"/>
    </location>
</feature>
<dbReference type="OrthoDB" id="677860at2"/>
<accession>A0A7M3MIB9</accession>
<sequence length="131" mass="14593">MAFEMFHFRHDKTACLNSGLALVLLLLLAIHLFDVRGLVPALFVVVIILMIKPTLLKPFAALWLGLSEFLGTIMSKVILSIVFFSMVTPVALVRAAMGKDPMQKKVWKKGSNSVFRTVSKTLGPEDLDKMF</sequence>
<dbReference type="EMBL" id="QMIE01000003">
    <property type="protein sequence ID" value="TVM18918.1"/>
    <property type="molecule type" value="Genomic_DNA"/>
</dbReference>
<protein>
    <submittedName>
        <fullName evidence="2">Uncharacterized protein</fullName>
    </submittedName>
</protein>
<evidence type="ECO:0000256" key="1">
    <source>
        <dbReference type="SAM" id="Phobius"/>
    </source>
</evidence>
<keyword evidence="1" id="KW-0812">Transmembrane</keyword>
<evidence type="ECO:0000313" key="3">
    <source>
        <dbReference type="Proteomes" id="UP000448292"/>
    </source>
</evidence>
<comment type="caution">
    <text evidence="2">The sequence shown here is derived from an EMBL/GenBank/DDBJ whole genome shotgun (WGS) entry which is preliminary data.</text>
</comment>
<dbReference type="Proteomes" id="UP000448292">
    <property type="component" value="Unassembled WGS sequence"/>
</dbReference>
<name>A0A7M3MIB9_9BACT</name>
<keyword evidence="3" id="KW-1185">Reference proteome</keyword>
<keyword evidence="1" id="KW-1133">Transmembrane helix</keyword>
<dbReference type="InterPro" id="IPR045781">
    <property type="entry name" value="SxtJ"/>
</dbReference>
<evidence type="ECO:0000313" key="2">
    <source>
        <dbReference type="EMBL" id="TVM18918.1"/>
    </source>
</evidence>